<evidence type="ECO:0000256" key="1">
    <source>
        <dbReference type="ARBA" id="ARBA00006284"/>
    </source>
</evidence>
<dbReference type="Gene3D" id="3.90.1510.10">
    <property type="entry name" value="Glycerate kinase, domain 2"/>
    <property type="match status" value="1"/>
</dbReference>
<name>A0A1W0CV92_9NEIS</name>
<evidence type="ECO:0000313" key="6">
    <source>
        <dbReference type="Proteomes" id="UP000192721"/>
    </source>
</evidence>
<evidence type="ECO:0000313" key="5">
    <source>
        <dbReference type="EMBL" id="OQS38686.1"/>
    </source>
</evidence>
<dbReference type="InterPro" id="IPR036129">
    <property type="entry name" value="Glycerate_kinase_sf"/>
</dbReference>
<comment type="caution">
    <text evidence="5">The sequence shown here is derived from an EMBL/GenBank/DDBJ whole genome shotgun (WGS) entry which is preliminary data.</text>
</comment>
<protein>
    <submittedName>
        <fullName evidence="5">Glycerate kinase</fullName>
    </submittedName>
</protein>
<dbReference type="InterPro" id="IPR018193">
    <property type="entry name" value="Glyc_kinase_flavodox-like_fold"/>
</dbReference>
<dbReference type="Pfam" id="PF02595">
    <property type="entry name" value="Gly_kinase"/>
    <property type="match status" value="1"/>
</dbReference>
<dbReference type="SUPFAM" id="SSF110738">
    <property type="entry name" value="Glycerate kinase I"/>
    <property type="match status" value="1"/>
</dbReference>
<dbReference type="NCBIfam" id="TIGR00045">
    <property type="entry name" value="glycerate kinase"/>
    <property type="match status" value="1"/>
</dbReference>
<sequence>MKIVIAPDSYKESLSALQVAQAIEDGFRQVFPAALYHKLPMADGGEGTVQAMLDALGGQRREATARGPLGETLSASYGLTADGVAVIEMAAASGLALLPPARRNPLLTGSHGTGDMIRDALDAGARRFVLGIGGSATNDGGAGMLQALGARLLDAEGRDLSAGGAALARLARLDLSGLDPRLAACRIDVACDVDNPLIGPRGASAVFGPQKGATPEMVAELDAALAHFAVLMEAASGVAAAGEAGAGAAGGMGAALLACLGGRLRSGSAIVAEAVGLDAALADADLALTGEGRIDSQSVQGKTPIGVARVAQRYGVPVLAIGGCLGAGSELTHAHGLDAVFAAVSRPCSQEQALAEAADNVSRAARNAAAALALGMKLSSQKRSKSGT</sequence>
<evidence type="ECO:0000256" key="2">
    <source>
        <dbReference type="ARBA" id="ARBA00022679"/>
    </source>
</evidence>
<dbReference type="PIRSF" id="PIRSF006078">
    <property type="entry name" value="GlxK"/>
    <property type="match status" value="1"/>
</dbReference>
<keyword evidence="3 4" id="KW-0418">Kinase</keyword>
<evidence type="ECO:0000256" key="3">
    <source>
        <dbReference type="ARBA" id="ARBA00022777"/>
    </source>
</evidence>
<dbReference type="PANTHER" id="PTHR21599:SF0">
    <property type="entry name" value="GLYCERATE KINASE"/>
    <property type="match status" value="1"/>
</dbReference>
<organism evidence="5 6">
    <name type="scientific">Chromobacterium haemolyticum</name>
    <dbReference type="NCBI Taxonomy" id="394935"/>
    <lineage>
        <taxon>Bacteria</taxon>
        <taxon>Pseudomonadati</taxon>
        <taxon>Pseudomonadota</taxon>
        <taxon>Betaproteobacteria</taxon>
        <taxon>Neisseriales</taxon>
        <taxon>Chromobacteriaceae</taxon>
        <taxon>Chromobacterium</taxon>
    </lineage>
</organism>
<dbReference type="AlphaFoldDB" id="A0A1W0CV92"/>
<proteinExistence type="inferred from homology"/>
<comment type="similarity">
    <text evidence="1 4">Belongs to the glycerate kinase type-1 family.</text>
</comment>
<accession>A0A1W0CV92</accession>
<dbReference type="Gene3D" id="3.40.50.10350">
    <property type="entry name" value="Glycerate kinase, domain 1"/>
    <property type="match status" value="1"/>
</dbReference>
<dbReference type="EMBL" id="MUKV01000015">
    <property type="protein sequence ID" value="OQS38686.1"/>
    <property type="molecule type" value="Genomic_DNA"/>
</dbReference>
<dbReference type="GO" id="GO:0008887">
    <property type="term" value="F:glycerate kinase activity"/>
    <property type="evidence" value="ECO:0007669"/>
    <property type="project" value="UniProtKB-UniRule"/>
</dbReference>
<reference evidence="5 6" key="1">
    <citation type="submission" date="2017-02" db="EMBL/GenBank/DDBJ databases">
        <title>Chromobacterium haemolyticum H5244.</title>
        <authorList>
            <person name="Gulvik C.A."/>
        </authorList>
    </citation>
    <scope>NUCLEOTIDE SEQUENCE [LARGE SCALE GENOMIC DNA]</scope>
    <source>
        <strain evidence="5 6">H5244</strain>
    </source>
</reference>
<dbReference type="InterPro" id="IPR018197">
    <property type="entry name" value="Glycerate_kinase_RE-like"/>
</dbReference>
<dbReference type="InterPro" id="IPR004381">
    <property type="entry name" value="Glycerate_kinase"/>
</dbReference>
<dbReference type="GO" id="GO:0031388">
    <property type="term" value="P:organic acid phosphorylation"/>
    <property type="evidence" value="ECO:0007669"/>
    <property type="project" value="UniProtKB-UniRule"/>
</dbReference>
<dbReference type="RefSeq" id="WP_081555756.1">
    <property type="nucleotide sequence ID" value="NZ_MUKV01000015.1"/>
</dbReference>
<dbReference type="Proteomes" id="UP000192721">
    <property type="component" value="Unassembled WGS sequence"/>
</dbReference>
<dbReference type="PANTHER" id="PTHR21599">
    <property type="entry name" value="GLYCERATE KINASE"/>
    <property type="match status" value="1"/>
</dbReference>
<evidence type="ECO:0000256" key="4">
    <source>
        <dbReference type="PIRNR" id="PIRNR006078"/>
    </source>
</evidence>
<keyword evidence="2 4" id="KW-0808">Transferase</keyword>
<gene>
    <name evidence="5" type="ORF">B0T45_13000</name>
</gene>